<keyword evidence="1" id="KW-1185">Reference proteome</keyword>
<name>A0A0M3IBM7_ASCLU</name>
<organism evidence="1 2">
    <name type="scientific">Ascaris lumbricoides</name>
    <name type="common">Giant roundworm</name>
    <dbReference type="NCBI Taxonomy" id="6252"/>
    <lineage>
        <taxon>Eukaryota</taxon>
        <taxon>Metazoa</taxon>
        <taxon>Ecdysozoa</taxon>
        <taxon>Nematoda</taxon>
        <taxon>Chromadorea</taxon>
        <taxon>Rhabditida</taxon>
        <taxon>Spirurina</taxon>
        <taxon>Ascaridomorpha</taxon>
        <taxon>Ascaridoidea</taxon>
        <taxon>Ascarididae</taxon>
        <taxon>Ascaris</taxon>
    </lineage>
</organism>
<evidence type="ECO:0000313" key="2">
    <source>
        <dbReference type="WBParaSite" id="ALUE_0001514301-mRNA-1"/>
    </source>
</evidence>
<reference evidence="2" key="1">
    <citation type="submission" date="2017-02" db="UniProtKB">
        <authorList>
            <consortium name="WormBaseParasite"/>
        </authorList>
    </citation>
    <scope>IDENTIFICATION</scope>
</reference>
<dbReference type="Proteomes" id="UP000036681">
    <property type="component" value="Unplaced"/>
</dbReference>
<proteinExistence type="predicted"/>
<protein>
    <submittedName>
        <fullName evidence="2">Transposase</fullName>
    </submittedName>
</protein>
<sequence length="76" mass="8764">MSGIFDFHFWQLQSTPDKFISPSQRLAHITGIFFVDHHRTEAKDFYNESEMIAMTLLATIALCKALSSKRDSTRNL</sequence>
<accession>A0A0M3IBM7</accession>
<evidence type="ECO:0000313" key="1">
    <source>
        <dbReference type="Proteomes" id="UP000036681"/>
    </source>
</evidence>
<dbReference type="AlphaFoldDB" id="A0A0M3IBM7"/>
<dbReference type="WBParaSite" id="ALUE_0001514301-mRNA-1">
    <property type="protein sequence ID" value="ALUE_0001514301-mRNA-1"/>
    <property type="gene ID" value="ALUE_0001514301"/>
</dbReference>